<evidence type="ECO:0000256" key="7">
    <source>
        <dbReference type="ARBA" id="ARBA00022679"/>
    </source>
</evidence>
<dbReference type="HAMAP" id="MF_01849">
    <property type="entry name" value="RNA_methyltr_RlmN"/>
    <property type="match status" value="1"/>
</dbReference>
<dbReference type="InterPro" id="IPR040072">
    <property type="entry name" value="Methyltransferase_A"/>
</dbReference>
<keyword evidence="4" id="KW-0963">Cytoplasm</keyword>
<name>A0A0W8G4R8_9ZZZZ</name>
<dbReference type="CDD" id="cd01335">
    <property type="entry name" value="Radical_SAM"/>
    <property type="match status" value="1"/>
</dbReference>
<comment type="caution">
    <text evidence="14">The sequence shown here is derived from an EMBL/GenBank/DDBJ whole genome shotgun (WGS) entry which is preliminary data.</text>
</comment>
<evidence type="ECO:0000256" key="2">
    <source>
        <dbReference type="ARBA" id="ARBA00004496"/>
    </source>
</evidence>
<dbReference type="SUPFAM" id="SSF102114">
    <property type="entry name" value="Radical SAM enzymes"/>
    <property type="match status" value="1"/>
</dbReference>
<dbReference type="EMBL" id="LNQE01000273">
    <property type="protein sequence ID" value="KUG27966.1"/>
    <property type="molecule type" value="Genomic_DNA"/>
</dbReference>
<dbReference type="InterPro" id="IPR013785">
    <property type="entry name" value="Aldolase_TIM"/>
</dbReference>
<feature type="domain" description="Radical SAM core" evidence="13">
    <location>
        <begin position="99"/>
        <end position="333"/>
    </location>
</feature>
<evidence type="ECO:0000256" key="6">
    <source>
        <dbReference type="ARBA" id="ARBA00022603"/>
    </source>
</evidence>
<dbReference type="SFLD" id="SFLDS00029">
    <property type="entry name" value="Radical_SAM"/>
    <property type="match status" value="1"/>
</dbReference>
<protein>
    <submittedName>
        <fullName evidence="14">Ribosomal rna large subunit methyltransferase n</fullName>
    </submittedName>
</protein>
<dbReference type="PROSITE" id="PS51918">
    <property type="entry name" value="RADICAL_SAM"/>
    <property type="match status" value="1"/>
</dbReference>
<dbReference type="FunFam" id="3.20.20.70:FF:000014">
    <property type="entry name" value="Probable dual-specificity RNA methyltransferase RlmN"/>
    <property type="match status" value="1"/>
</dbReference>
<dbReference type="GO" id="GO:0005737">
    <property type="term" value="C:cytoplasm"/>
    <property type="evidence" value="ECO:0007669"/>
    <property type="project" value="UniProtKB-SubCell"/>
</dbReference>
<keyword evidence="8" id="KW-0949">S-adenosyl-L-methionine</keyword>
<dbReference type="PANTHER" id="PTHR30544">
    <property type="entry name" value="23S RRNA METHYLTRANSFERASE"/>
    <property type="match status" value="1"/>
</dbReference>
<dbReference type="GO" id="GO:0008173">
    <property type="term" value="F:RNA methyltransferase activity"/>
    <property type="evidence" value="ECO:0007669"/>
    <property type="project" value="InterPro"/>
</dbReference>
<evidence type="ECO:0000256" key="4">
    <source>
        <dbReference type="ARBA" id="ARBA00022490"/>
    </source>
</evidence>
<dbReference type="PANTHER" id="PTHR30544:SF5">
    <property type="entry name" value="RADICAL SAM CORE DOMAIN-CONTAINING PROTEIN"/>
    <property type="match status" value="1"/>
</dbReference>
<dbReference type="GO" id="GO:0030488">
    <property type="term" value="P:tRNA methylation"/>
    <property type="evidence" value="ECO:0007669"/>
    <property type="project" value="InterPro"/>
</dbReference>
<evidence type="ECO:0000256" key="11">
    <source>
        <dbReference type="ARBA" id="ARBA00023004"/>
    </source>
</evidence>
<dbReference type="Pfam" id="PF04055">
    <property type="entry name" value="Radical_SAM"/>
    <property type="match status" value="1"/>
</dbReference>
<dbReference type="InterPro" id="IPR007197">
    <property type="entry name" value="rSAM"/>
</dbReference>
<dbReference type="InterPro" id="IPR048641">
    <property type="entry name" value="RlmN_N"/>
</dbReference>
<dbReference type="GO" id="GO:0070475">
    <property type="term" value="P:rRNA base methylation"/>
    <property type="evidence" value="ECO:0007669"/>
    <property type="project" value="InterPro"/>
</dbReference>
<gene>
    <name evidence="14" type="ORF">ASZ90_002188</name>
</gene>
<dbReference type="Gene3D" id="1.10.150.530">
    <property type="match status" value="1"/>
</dbReference>
<evidence type="ECO:0000256" key="10">
    <source>
        <dbReference type="ARBA" id="ARBA00022723"/>
    </source>
</evidence>
<dbReference type="SFLD" id="SFLDG01062">
    <property type="entry name" value="methyltransferase_(Class_A)"/>
    <property type="match status" value="1"/>
</dbReference>
<keyword evidence="9" id="KW-0819">tRNA processing</keyword>
<evidence type="ECO:0000256" key="9">
    <source>
        <dbReference type="ARBA" id="ARBA00022694"/>
    </source>
</evidence>
<keyword evidence="11" id="KW-0408">Iron</keyword>
<keyword evidence="10" id="KW-0479">Metal-binding</keyword>
<dbReference type="Gene3D" id="3.20.20.70">
    <property type="entry name" value="Aldolase class I"/>
    <property type="match status" value="1"/>
</dbReference>
<dbReference type="GO" id="GO:0046872">
    <property type="term" value="F:metal ion binding"/>
    <property type="evidence" value="ECO:0007669"/>
    <property type="project" value="UniProtKB-KW"/>
</dbReference>
<evidence type="ECO:0000259" key="13">
    <source>
        <dbReference type="PROSITE" id="PS51918"/>
    </source>
</evidence>
<dbReference type="InterPro" id="IPR058240">
    <property type="entry name" value="rSAM_sf"/>
</dbReference>
<evidence type="ECO:0000256" key="3">
    <source>
        <dbReference type="ARBA" id="ARBA00022485"/>
    </source>
</evidence>
<reference evidence="14" key="1">
    <citation type="journal article" date="2015" name="Proc. Natl. Acad. Sci. U.S.A.">
        <title>Networks of energetic and metabolic interactions define dynamics in microbial communities.</title>
        <authorList>
            <person name="Embree M."/>
            <person name="Liu J.K."/>
            <person name="Al-Bassam M.M."/>
            <person name="Zengler K."/>
        </authorList>
    </citation>
    <scope>NUCLEOTIDE SEQUENCE</scope>
</reference>
<keyword evidence="12" id="KW-0411">Iron-sulfur</keyword>
<dbReference type="SFLD" id="SFLDF00275">
    <property type="entry name" value="adenosine_C2_methyltransferase"/>
    <property type="match status" value="1"/>
</dbReference>
<evidence type="ECO:0000256" key="1">
    <source>
        <dbReference type="ARBA" id="ARBA00001966"/>
    </source>
</evidence>
<evidence type="ECO:0000256" key="12">
    <source>
        <dbReference type="ARBA" id="ARBA00023014"/>
    </source>
</evidence>
<comment type="cofactor">
    <cofactor evidence="1">
        <name>[4Fe-4S] cluster</name>
        <dbReference type="ChEBI" id="CHEBI:49883"/>
    </cofactor>
</comment>
<dbReference type="InterPro" id="IPR004383">
    <property type="entry name" value="rRNA_lsu_MTrfase_RlmN/Cfr"/>
</dbReference>
<proteinExistence type="inferred from homology"/>
<dbReference type="NCBIfam" id="TIGR00048">
    <property type="entry name" value="rRNA_mod_RlmN"/>
    <property type="match status" value="1"/>
</dbReference>
<keyword evidence="3" id="KW-0004">4Fe-4S</keyword>
<dbReference type="InterPro" id="IPR027492">
    <property type="entry name" value="RNA_MTrfase_RlmN"/>
</dbReference>
<dbReference type="Pfam" id="PF21016">
    <property type="entry name" value="RlmN_N"/>
    <property type="match status" value="1"/>
</dbReference>
<organism evidence="14">
    <name type="scientific">hydrocarbon metagenome</name>
    <dbReference type="NCBI Taxonomy" id="938273"/>
    <lineage>
        <taxon>unclassified sequences</taxon>
        <taxon>metagenomes</taxon>
        <taxon>ecological metagenomes</taxon>
    </lineage>
</organism>
<keyword evidence="6 14" id="KW-0489">Methyltransferase</keyword>
<sequence>MTTPVNLIDLSFHELEAYLTALGEAPYRARQIWQWLWQKGSRDIAAFSDVAKSLRATLAERAEVRWPEVVREQVSADGTAKFLLRLTDGEAVETVLIPEKDHYTQCLSTQAGCALGCTFCATGKMGFRRNLTPGEILGQILVARQWLWDRQSALALRNLVFMGMGEPLLNYDNLLQALEALHHPQGLDFSSRRITLSTAGIVRNLLAFGATGLGSLAVSLHAPNQELRAEIMPVARTTPLDELMAVLKDYPLKPRERLTFEYLLLDGVNDSPAQARELVRLLSRVKAKVNLIAFNPVPGIPYGAPDPARVEAFQDVLRQKGLTATLRKSKGADIAAACGQLRNEGEA</sequence>
<accession>A0A0W8G4R8</accession>
<dbReference type="GO" id="GO:0051539">
    <property type="term" value="F:4 iron, 4 sulfur cluster binding"/>
    <property type="evidence" value="ECO:0007669"/>
    <property type="project" value="UniProtKB-KW"/>
</dbReference>
<comment type="subcellular location">
    <subcellularLocation>
        <location evidence="2">Cytoplasm</location>
    </subcellularLocation>
</comment>
<keyword evidence="5" id="KW-0698">rRNA processing</keyword>
<dbReference type="PIRSF" id="PIRSF006004">
    <property type="entry name" value="CHP00048"/>
    <property type="match status" value="1"/>
</dbReference>
<evidence type="ECO:0000256" key="5">
    <source>
        <dbReference type="ARBA" id="ARBA00022552"/>
    </source>
</evidence>
<keyword evidence="7 14" id="KW-0808">Transferase</keyword>
<dbReference type="AlphaFoldDB" id="A0A0W8G4R8"/>
<evidence type="ECO:0000313" key="14">
    <source>
        <dbReference type="EMBL" id="KUG27966.1"/>
    </source>
</evidence>
<evidence type="ECO:0000256" key="8">
    <source>
        <dbReference type="ARBA" id="ARBA00022691"/>
    </source>
</evidence>